<evidence type="ECO:0000256" key="3">
    <source>
        <dbReference type="ARBA" id="ARBA00022692"/>
    </source>
</evidence>
<accession>E6J1N1</accession>
<dbReference type="AlphaFoldDB" id="E6J1N1"/>
<sequence length="439" mass="49197">MTILFWKSLFKLYLVQQKFERKLDMKLFFSNALYRSITLSRMLNLMGSYLYNIVFVIYAASLPYANTAVFIANIITIIPTLFTFWIGVQADRTGRKGDFMIVIGFVQALLFTGVAFLISNKTFLIFAIICLLNVITDMLSDYAGGLRMPILQKNLEKDDLFEAYSFTQFITYLCSITGQTVGVWLLATSDNNFALVAIINALSFLASSLVLLHKRRQLTHEAVVATPEKTSLFTQFKMLYQNMELIFQESENASFIHLLLAILTLNMIGGAVNSIYNFYFLKHAIFHLTYAQSLLIVEVVLLVGAILGSLTPHDYFSKKSFSFLLIMNSSSFGLVGISNLVGLPPIIGIIILAFSAYIIGKSTPKLDAMLMANLPSDVLAQSNNFLGLLFTFSLPLGTVLFSVLSAYNIYLCWFIFVVFSLLALLLSLQNNRLKKGNIS</sequence>
<evidence type="ECO:0000256" key="2">
    <source>
        <dbReference type="ARBA" id="ARBA00022475"/>
    </source>
</evidence>
<gene>
    <name evidence="7" type="ORF">HMPREF0813_01158</name>
</gene>
<evidence type="ECO:0000256" key="1">
    <source>
        <dbReference type="ARBA" id="ARBA00004651"/>
    </source>
</evidence>
<comment type="caution">
    <text evidence="7">The sequence shown here is derived from an EMBL/GenBank/DDBJ whole genome shotgun (WGS) entry which is preliminary data.</text>
</comment>
<feature type="transmembrane region" description="Helical" evidence="6">
    <location>
        <begin position="99"/>
        <end position="118"/>
    </location>
</feature>
<feature type="transmembrane region" description="Helical" evidence="6">
    <location>
        <begin position="255"/>
        <end position="279"/>
    </location>
</feature>
<evidence type="ECO:0000256" key="5">
    <source>
        <dbReference type="ARBA" id="ARBA00023136"/>
    </source>
</evidence>
<comment type="subcellular location">
    <subcellularLocation>
        <location evidence="1">Cell membrane</location>
        <topology evidence="1">Multi-pass membrane protein</topology>
    </subcellularLocation>
</comment>
<evidence type="ECO:0000313" key="8">
    <source>
        <dbReference type="Proteomes" id="UP000002973"/>
    </source>
</evidence>
<dbReference type="SUPFAM" id="SSF103473">
    <property type="entry name" value="MFS general substrate transporter"/>
    <property type="match status" value="1"/>
</dbReference>
<feature type="transmembrane region" description="Helical" evidence="6">
    <location>
        <begin position="285"/>
        <end position="308"/>
    </location>
</feature>
<protein>
    <recommendedName>
        <fullName evidence="9">Transporter, major facilitator family protein</fullName>
    </recommendedName>
</protein>
<feature type="transmembrane region" description="Helical" evidence="6">
    <location>
        <begin position="164"/>
        <end position="187"/>
    </location>
</feature>
<feature type="transmembrane region" description="Helical" evidence="6">
    <location>
        <begin position="407"/>
        <end position="428"/>
    </location>
</feature>
<keyword evidence="3 6" id="KW-0812">Transmembrane</keyword>
<proteinExistence type="predicted"/>
<dbReference type="GO" id="GO:0005886">
    <property type="term" value="C:plasma membrane"/>
    <property type="evidence" value="ECO:0007669"/>
    <property type="project" value="UniProtKB-SubCell"/>
</dbReference>
<dbReference type="PANTHER" id="PTHR23513:SF6">
    <property type="entry name" value="MAJOR FACILITATOR SUPERFAMILY ASSOCIATED DOMAIN-CONTAINING PROTEIN"/>
    <property type="match status" value="1"/>
</dbReference>
<dbReference type="InterPro" id="IPR036259">
    <property type="entry name" value="MFS_trans_sf"/>
</dbReference>
<feature type="transmembrane region" description="Helical" evidence="6">
    <location>
        <begin position="124"/>
        <end position="143"/>
    </location>
</feature>
<dbReference type="EMBL" id="AECT01000019">
    <property type="protein sequence ID" value="EFU22260.1"/>
    <property type="molecule type" value="Genomic_DNA"/>
</dbReference>
<dbReference type="PANTHER" id="PTHR23513">
    <property type="entry name" value="INTEGRAL MEMBRANE EFFLUX PROTEIN-RELATED"/>
    <property type="match status" value="1"/>
</dbReference>
<reference evidence="7 8" key="1">
    <citation type="submission" date="2010-11" db="EMBL/GenBank/DDBJ databases">
        <authorList>
            <person name="Weinstock G."/>
            <person name="Sodergren E."/>
            <person name="Clifton S."/>
            <person name="Fulton L."/>
            <person name="Fulton B."/>
            <person name="Courtney L."/>
            <person name="Fronick C."/>
            <person name="Harrison M."/>
            <person name="Strong C."/>
            <person name="Farmer C."/>
            <person name="Delahaunty K."/>
            <person name="Markovic C."/>
            <person name="Hall O."/>
            <person name="Minx P."/>
            <person name="Tomlinson C."/>
            <person name="Mitreva M."/>
            <person name="Hou S."/>
            <person name="Chen J."/>
            <person name="Wollam A."/>
            <person name="Pepin K.H."/>
            <person name="Johnson M."/>
            <person name="Bhonagiri V."/>
            <person name="Zhang X."/>
            <person name="Suruliraj S."/>
            <person name="Warren W."/>
            <person name="Chinwalla A."/>
            <person name="Mardis E.R."/>
            <person name="Wilson R.K."/>
        </authorList>
    </citation>
    <scope>NUCLEOTIDE SEQUENCE [LARGE SCALE GENOMIC DNA]</scope>
    <source>
        <strain evidence="7 8">F0211</strain>
    </source>
</reference>
<evidence type="ECO:0008006" key="9">
    <source>
        <dbReference type="Google" id="ProtNLM"/>
    </source>
</evidence>
<feature type="transmembrane region" description="Helical" evidence="6">
    <location>
        <begin position="42"/>
        <end position="61"/>
    </location>
</feature>
<evidence type="ECO:0000256" key="4">
    <source>
        <dbReference type="ARBA" id="ARBA00022989"/>
    </source>
</evidence>
<feature type="transmembrane region" description="Helical" evidence="6">
    <location>
        <begin position="343"/>
        <end position="360"/>
    </location>
</feature>
<keyword evidence="5 6" id="KW-0472">Membrane</keyword>
<organism evidence="7 8">
    <name type="scientific">Streptococcus anginosus F0211</name>
    <dbReference type="NCBI Taxonomy" id="706437"/>
    <lineage>
        <taxon>Bacteria</taxon>
        <taxon>Bacillati</taxon>
        <taxon>Bacillota</taxon>
        <taxon>Bacilli</taxon>
        <taxon>Lactobacillales</taxon>
        <taxon>Streptococcaceae</taxon>
        <taxon>Streptococcus</taxon>
        <taxon>Streptococcus anginosus group</taxon>
    </lineage>
</organism>
<keyword evidence="4 6" id="KW-1133">Transmembrane helix</keyword>
<name>E6J1N1_STRAP</name>
<dbReference type="eggNOG" id="ENOG5032RZ7">
    <property type="taxonomic scope" value="Bacteria"/>
</dbReference>
<evidence type="ECO:0000313" key="7">
    <source>
        <dbReference type="EMBL" id="EFU22260.1"/>
    </source>
</evidence>
<feature type="transmembrane region" description="Helical" evidence="6">
    <location>
        <begin position="193"/>
        <end position="212"/>
    </location>
</feature>
<dbReference type="Proteomes" id="UP000002973">
    <property type="component" value="Unassembled WGS sequence"/>
</dbReference>
<keyword evidence="2" id="KW-1003">Cell membrane</keyword>
<evidence type="ECO:0000256" key="6">
    <source>
        <dbReference type="SAM" id="Phobius"/>
    </source>
</evidence>
<feature type="transmembrane region" description="Helical" evidence="6">
    <location>
        <begin position="381"/>
        <end position="401"/>
    </location>
</feature>
<feature type="transmembrane region" description="Helical" evidence="6">
    <location>
        <begin position="67"/>
        <end position="87"/>
    </location>
</feature>
<dbReference type="Gene3D" id="1.20.1250.20">
    <property type="entry name" value="MFS general substrate transporter like domains"/>
    <property type="match status" value="1"/>
</dbReference>